<dbReference type="EMBL" id="SRLD01000009">
    <property type="protein sequence ID" value="TGE17798.1"/>
    <property type="molecule type" value="Genomic_DNA"/>
</dbReference>
<dbReference type="Proteomes" id="UP000297739">
    <property type="component" value="Unassembled WGS sequence"/>
</dbReference>
<dbReference type="AlphaFoldDB" id="A0A4Z0PQ16"/>
<dbReference type="InterPro" id="IPR027372">
    <property type="entry name" value="Phytase-like_dom"/>
</dbReference>
<sequence>MAFFAAHFVPSPYLPHFSMSKLFPAATLLLALVAFPALTACDDDEDAKTDTAKPLQVSSLRFIGEKLVPFKQDYNGTTLGGFSGIDYRPDNNAYYIMCDDPSTFQPVRYYTAALAFDQTTFSGVTFTGVTTIKRPDGSPFPNAATDRYNVADPEGIRYDAATAHIIWSSEGARNVGVTPAVLINPFLREANLDGSSVAEFALPPLLRMQATENGTRSNGSLEGLSISPDGRFLFTAQEEPIYEDGPRASASVTGAVIRVIKYDKATRQPVAQFAYKLDAVHKAPVPADQFQLNGVVEVLALSETKLLALERSFAVGATPDYSVKIYEIDLAAATNVASLGALQGATYTPVAKRLVLDVATTGIKRVDNLEGMTLGPKLANGNYSLILVSDDNFGTSQISQFLAFEVLP</sequence>
<keyword evidence="1" id="KW-0732">Signal</keyword>
<feature type="chain" id="PRO_5021483599" evidence="1">
    <location>
        <begin position="40"/>
        <end position="408"/>
    </location>
</feature>
<dbReference type="PANTHER" id="PTHR37957">
    <property type="entry name" value="BLR7070 PROTEIN"/>
    <property type="match status" value="1"/>
</dbReference>
<evidence type="ECO:0000256" key="1">
    <source>
        <dbReference type="SAM" id="SignalP"/>
    </source>
</evidence>
<comment type="caution">
    <text evidence="3">The sequence shown here is derived from an EMBL/GenBank/DDBJ whole genome shotgun (WGS) entry which is preliminary data.</text>
</comment>
<dbReference type="Pfam" id="PF13449">
    <property type="entry name" value="Phytase-like"/>
    <property type="match status" value="1"/>
</dbReference>
<feature type="domain" description="Phytase-like" evidence="2">
    <location>
        <begin position="77"/>
        <end position="393"/>
    </location>
</feature>
<reference evidence="3 4" key="1">
    <citation type="submission" date="2019-04" db="EMBL/GenBank/DDBJ databases">
        <authorList>
            <person name="Feng G."/>
            <person name="Zhang J."/>
            <person name="Zhu H."/>
        </authorList>
    </citation>
    <scope>NUCLEOTIDE SEQUENCE [LARGE SCALE GENOMIC DNA]</scope>
    <source>
        <strain evidence="3 4">JCM 17223</strain>
    </source>
</reference>
<dbReference type="OrthoDB" id="9798539at2"/>
<gene>
    <name evidence="3" type="ORF">E5J99_06290</name>
</gene>
<accession>A0A4Z0PQ16</accession>
<keyword evidence="4" id="KW-1185">Reference proteome</keyword>
<evidence type="ECO:0000259" key="2">
    <source>
        <dbReference type="Pfam" id="PF13449"/>
    </source>
</evidence>
<dbReference type="PANTHER" id="PTHR37957:SF1">
    <property type="entry name" value="PHYTASE-LIKE DOMAIN-CONTAINING PROTEIN"/>
    <property type="match status" value="1"/>
</dbReference>
<organism evidence="3 4">
    <name type="scientific">Hymenobacter elongatus</name>
    <dbReference type="NCBI Taxonomy" id="877208"/>
    <lineage>
        <taxon>Bacteria</taxon>
        <taxon>Pseudomonadati</taxon>
        <taxon>Bacteroidota</taxon>
        <taxon>Cytophagia</taxon>
        <taxon>Cytophagales</taxon>
        <taxon>Hymenobacteraceae</taxon>
        <taxon>Hymenobacter</taxon>
    </lineage>
</organism>
<name>A0A4Z0PQ16_9BACT</name>
<evidence type="ECO:0000313" key="4">
    <source>
        <dbReference type="Proteomes" id="UP000297739"/>
    </source>
</evidence>
<feature type="signal peptide" evidence="1">
    <location>
        <begin position="1"/>
        <end position="39"/>
    </location>
</feature>
<evidence type="ECO:0000313" key="3">
    <source>
        <dbReference type="EMBL" id="TGE17798.1"/>
    </source>
</evidence>
<proteinExistence type="predicted"/>
<protein>
    <submittedName>
        <fullName evidence="3">Esterase-like activity of phytase family protein</fullName>
    </submittedName>
</protein>
<dbReference type="SUPFAM" id="SSF63825">
    <property type="entry name" value="YWTD domain"/>
    <property type="match status" value="1"/>
</dbReference>